<comment type="caution">
    <text evidence="10">The sequence shown here is derived from an EMBL/GenBank/DDBJ whole genome shotgun (WGS) entry which is preliminary data.</text>
</comment>
<dbReference type="GO" id="GO:0008380">
    <property type="term" value="P:RNA splicing"/>
    <property type="evidence" value="ECO:0007669"/>
    <property type="project" value="UniProtKB-KW"/>
</dbReference>
<dbReference type="InterPro" id="IPR003107">
    <property type="entry name" value="HAT"/>
</dbReference>
<keyword evidence="5" id="KW-0508">mRNA splicing</keyword>
<dbReference type="InterPro" id="IPR012677">
    <property type="entry name" value="Nucleotide-bd_a/b_plait_sf"/>
</dbReference>
<dbReference type="Pfam" id="PF23240">
    <property type="entry name" value="HAT_PRP39_N"/>
    <property type="match status" value="1"/>
</dbReference>
<evidence type="ECO:0000256" key="4">
    <source>
        <dbReference type="ARBA" id="ARBA00022884"/>
    </source>
</evidence>
<evidence type="ECO:0000313" key="10">
    <source>
        <dbReference type="EMBL" id="RZC38007.1"/>
    </source>
</evidence>
<evidence type="ECO:0000259" key="9">
    <source>
        <dbReference type="PROSITE" id="PS50102"/>
    </source>
</evidence>
<dbReference type="GO" id="GO:0006397">
    <property type="term" value="P:mRNA processing"/>
    <property type="evidence" value="ECO:0007669"/>
    <property type="project" value="UniProtKB-KW"/>
</dbReference>
<keyword evidence="4 7" id="KW-0694">RNA-binding</keyword>
<feature type="compositionally biased region" description="Polar residues" evidence="8">
    <location>
        <begin position="1"/>
        <end position="11"/>
    </location>
</feature>
<keyword evidence="2" id="KW-0507">mRNA processing</keyword>
<comment type="subcellular location">
    <subcellularLocation>
        <location evidence="1">Nucleus</location>
    </subcellularLocation>
</comment>
<evidence type="ECO:0000313" key="11">
    <source>
        <dbReference type="Proteomes" id="UP000292052"/>
    </source>
</evidence>
<dbReference type="InterPro" id="IPR055430">
    <property type="entry name" value="HAT_Syf1_CNRKL1_C"/>
</dbReference>
<reference evidence="10 11" key="1">
    <citation type="submission" date="2017-03" db="EMBL/GenBank/DDBJ databases">
        <title>Genome of the blue death feigning beetle - Asbolus verrucosus.</title>
        <authorList>
            <person name="Rider S.D."/>
        </authorList>
    </citation>
    <scope>NUCLEOTIDE SEQUENCE [LARGE SCALE GENOMIC DNA]</scope>
    <source>
        <strain evidence="10">Butters</strain>
        <tissue evidence="10">Head and leg muscle</tissue>
    </source>
</reference>
<keyword evidence="3" id="KW-0677">Repeat</keyword>
<dbReference type="PANTHER" id="PTHR17204:SF25">
    <property type="entry name" value="RRM DOMAIN-CONTAINING PROTEIN"/>
    <property type="match status" value="1"/>
</dbReference>
<organism evidence="10 11">
    <name type="scientific">Asbolus verrucosus</name>
    <name type="common">Desert ironclad beetle</name>
    <dbReference type="NCBI Taxonomy" id="1661398"/>
    <lineage>
        <taxon>Eukaryota</taxon>
        <taxon>Metazoa</taxon>
        <taxon>Ecdysozoa</taxon>
        <taxon>Arthropoda</taxon>
        <taxon>Hexapoda</taxon>
        <taxon>Insecta</taxon>
        <taxon>Pterygota</taxon>
        <taxon>Neoptera</taxon>
        <taxon>Endopterygota</taxon>
        <taxon>Coleoptera</taxon>
        <taxon>Polyphaga</taxon>
        <taxon>Cucujiformia</taxon>
        <taxon>Tenebrionidae</taxon>
        <taxon>Pimeliinae</taxon>
        <taxon>Asbolus</taxon>
    </lineage>
</organism>
<dbReference type="OrthoDB" id="360390at2759"/>
<name>A0A482W087_ASBVE</name>
<gene>
    <name evidence="10" type="ORF">BDFB_001959</name>
</gene>
<keyword evidence="11" id="KW-1185">Reference proteome</keyword>
<dbReference type="Gene3D" id="1.25.40.10">
    <property type="entry name" value="Tetratricopeptide repeat domain"/>
    <property type="match status" value="2"/>
</dbReference>
<dbReference type="Gene3D" id="3.30.70.330">
    <property type="match status" value="2"/>
</dbReference>
<dbReference type="InterPro" id="IPR011990">
    <property type="entry name" value="TPR-like_helical_dom_sf"/>
</dbReference>
<dbReference type="SMART" id="SM00360">
    <property type="entry name" value="RRM"/>
    <property type="match status" value="2"/>
</dbReference>
<dbReference type="SMART" id="SM00386">
    <property type="entry name" value="HAT"/>
    <property type="match status" value="8"/>
</dbReference>
<feature type="domain" description="RRM" evidence="9">
    <location>
        <begin position="645"/>
        <end position="721"/>
    </location>
</feature>
<dbReference type="InterPro" id="IPR035979">
    <property type="entry name" value="RBD_domain_sf"/>
</dbReference>
<dbReference type="GO" id="GO:0003723">
    <property type="term" value="F:RNA binding"/>
    <property type="evidence" value="ECO:0007669"/>
    <property type="project" value="UniProtKB-UniRule"/>
</dbReference>
<keyword evidence="6" id="KW-0539">Nucleus</keyword>
<feature type="compositionally biased region" description="Basic and acidic residues" evidence="8">
    <location>
        <begin position="530"/>
        <end position="540"/>
    </location>
</feature>
<evidence type="ECO:0000256" key="2">
    <source>
        <dbReference type="ARBA" id="ARBA00022664"/>
    </source>
</evidence>
<accession>A0A482W087</accession>
<sequence length="778" mass="89883">MDSMEESNQPMDINLDTDSSSSDDEEEQALLIKAEELEVQISDNKYLYNAHEELVMLYRKLGDLKSMRLAYERFHEYFPLTPEIWLAWINDEKKLANSESEIKNVFTLFDKAVEDYLSVNLWVEYAQYSIGASNLQTTRTLLERGLTAAGLHTAEGGLLWDTLRELEFAHLSLAEEGTEQWKEQVFKIVEVFRRQLSVPLIGMESTYAEWTEWLKQLPGGHNINVEPVEWGYNKALKTLETYRPFEDKLQVATDESELLQIYKDYIKFLSDPSTILCVYERATAQLCLNISMWLDYCLYSLKLGEVADKISKRALRNCPWSEDLWIIRLRIFEHLGKPESEVMACFEQGIENAAGVNQGTELWLAYLEHANRTSEDKEKLYKLFDQAVKQLKYKDENSMKVVKWYARILAKNGDMTRARRLWKDILKTPPNRGAATVWLEYANLERQYGQPNNLRNLFQRALTNCTDWPQCIAEEWLMFEREFGNLADVIRCIEKRNEVIGTQVLQMQEREAADQKGKKRKLQEEEDEIENKKSKSEKARIAPKKTPVVKDPKVTVFVSNLYPSVNEKKLKKVFPNAANIEIVVDRKGKSRCYGYVQFGMEEEVAHALARDRELVDGRPIFISNCRPDRNERKSAFKYSSEAESNKLFVRGLPTDKTQEDVEKIFRPYGASTVRLVLHKSGQPKGLAYVEFKNEEEAKKAMQKTDQTKIGEHVISVAISAPPAKNQSKAATPIRHARSRLQMPMIPRSLQVKSDASNGDAKSAQSKSNDDFRRMLFNK</sequence>
<dbReference type="STRING" id="1661398.A0A482W087"/>
<evidence type="ECO:0000256" key="1">
    <source>
        <dbReference type="ARBA" id="ARBA00004123"/>
    </source>
</evidence>
<dbReference type="Pfam" id="PF00076">
    <property type="entry name" value="RRM_1"/>
    <property type="match status" value="2"/>
</dbReference>
<feature type="region of interest" description="Disordered" evidence="8">
    <location>
        <begin position="737"/>
        <end position="778"/>
    </location>
</feature>
<proteinExistence type="predicted"/>
<evidence type="ECO:0000256" key="5">
    <source>
        <dbReference type="ARBA" id="ARBA00023187"/>
    </source>
</evidence>
<evidence type="ECO:0000256" key="6">
    <source>
        <dbReference type="ARBA" id="ARBA00023242"/>
    </source>
</evidence>
<dbReference type="PROSITE" id="PS50102">
    <property type="entry name" value="RRM"/>
    <property type="match status" value="2"/>
</dbReference>
<protein>
    <submittedName>
        <fullName evidence="10">Squamous cell carcinoma antigen recognized by T-cells 3</fullName>
    </submittedName>
</protein>
<evidence type="ECO:0000256" key="8">
    <source>
        <dbReference type="SAM" id="MobiDB-lite"/>
    </source>
</evidence>
<dbReference type="GO" id="GO:0005634">
    <property type="term" value="C:nucleus"/>
    <property type="evidence" value="ECO:0007669"/>
    <property type="project" value="UniProtKB-SubCell"/>
</dbReference>
<feature type="region of interest" description="Disordered" evidence="8">
    <location>
        <begin position="510"/>
        <end position="544"/>
    </location>
</feature>
<dbReference type="EMBL" id="QDEB01047299">
    <property type="protein sequence ID" value="RZC38007.1"/>
    <property type="molecule type" value="Genomic_DNA"/>
</dbReference>
<dbReference type="InterPro" id="IPR000504">
    <property type="entry name" value="RRM_dom"/>
</dbReference>
<dbReference type="PANTHER" id="PTHR17204">
    <property type="entry name" value="PRE-MRNA PROCESSING PROTEIN PRP39-RELATED"/>
    <property type="match status" value="1"/>
</dbReference>
<evidence type="ECO:0000256" key="7">
    <source>
        <dbReference type="PROSITE-ProRule" id="PRU00176"/>
    </source>
</evidence>
<evidence type="ECO:0000256" key="3">
    <source>
        <dbReference type="ARBA" id="ARBA00022737"/>
    </source>
</evidence>
<dbReference type="AlphaFoldDB" id="A0A482W087"/>
<feature type="compositionally biased region" description="Basic and acidic residues" evidence="8">
    <location>
        <begin position="767"/>
        <end position="778"/>
    </location>
</feature>
<dbReference type="SUPFAM" id="SSF54928">
    <property type="entry name" value="RNA-binding domain, RBD"/>
    <property type="match status" value="2"/>
</dbReference>
<feature type="domain" description="RRM" evidence="9">
    <location>
        <begin position="554"/>
        <end position="627"/>
    </location>
</feature>
<dbReference type="Pfam" id="PF23231">
    <property type="entry name" value="HAT_Syf1_CNRKL1_C"/>
    <property type="match status" value="1"/>
</dbReference>
<feature type="region of interest" description="Disordered" evidence="8">
    <location>
        <begin position="1"/>
        <end position="27"/>
    </location>
</feature>
<dbReference type="SUPFAM" id="SSF48452">
    <property type="entry name" value="TPR-like"/>
    <property type="match status" value="1"/>
</dbReference>
<dbReference type="Proteomes" id="UP000292052">
    <property type="component" value="Unassembled WGS sequence"/>
</dbReference>